<keyword evidence="1" id="KW-0472">Membrane</keyword>
<feature type="transmembrane region" description="Helical" evidence="1">
    <location>
        <begin position="7"/>
        <end position="29"/>
    </location>
</feature>
<keyword evidence="1" id="KW-1133">Transmembrane helix</keyword>
<organism evidence="2">
    <name type="scientific">uncultured Caudovirales phage</name>
    <dbReference type="NCBI Taxonomy" id="2100421"/>
    <lineage>
        <taxon>Viruses</taxon>
        <taxon>Duplodnaviria</taxon>
        <taxon>Heunggongvirae</taxon>
        <taxon>Uroviricota</taxon>
        <taxon>Caudoviricetes</taxon>
        <taxon>Peduoviridae</taxon>
        <taxon>Maltschvirus</taxon>
        <taxon>Maltschvirus maltsch</taxon>
    </lineage>
</organism>
<dbReference type="EMBL" id="LR796270">
    <property type="protein sequence ID" value="CAB4133224.1"/>
    <property type="molecule type" value="Genomic_DNA"/>
</dbReference>
<protein>
    <submittedName>
        <fullName evidence="2">Uncharacterized protein</fullName>
    </submittedName>
</protein>
<proteinExistence type="predicted"/>
<name>A0A6J5LF88_9CAUD</name>
<reference evidence="2" key="1">
    <citation type="submission" date="2020-04" db="EMBL/GenBank/DDBJ databases">
        <authorList>
            <person name="Chiriac C."/>
            <person name="Salcher M."/>
            <person name="Ghai R."/>
            <person name="Kavagutti S V."/>
        </authorList>
    </citation>
    <scope>NUCLEOTIDE SEQUENCE</scope>
</reference>
<evidence type="ECO:0000313" key="2">
    <source>
        <dbReference type="EMBL" id="CAB4133224.1"/>
    </source>
</evidence>
<evidence type="ECO:0000256" key="1">
    <source>
        <dbReference type="SAM" id="Phobius"/>
    </source>
</evidence>
<keyword evidence="1" id="KW-0812">Transmembrane</keyword>
<gene>
    <name evidence="2" type="ORF">UFOVP250_75</name>
</gene>
<accession>A0A6J5LF88</accession>
<sequence>MNKFIDLMFFILFILVVFMATFSFISIVGQQQGEFKYDCRAAEISPDYPQEVKEECRRLMEKK</sequence>